<evidence type="ECO:0000256" key="7">
    <source>
        <dbReference type="ARBA" id="ARBA00032345"/>
    </source>
</evidence>
<dbReference type="CDD" id="cd01894">
    <property type="entry name" value="EngA1"/>
    <property type="match status" value="1"/>
</dbReference>
<accession>A0A369BHY9</accession>
<evidence type="ECO:0000256" key="10">
    <source>
        <dbReference type="PROSITE-ProRule" id="PRU01049"/>
    </source>
</evidence>
<dbReference type="FunFam" id="3.30.300.20:FF:000004">
    <property type="entry name" value="GTPase Der"/>
    <property type="match status" value="1"/>
</dbReference>
<dbReference type="GO" id="GO:0005525">
    <property type="term" value="F:GTP binding"/>
    <property type="evidence" value="ECO:0007669"/>
    <property type="project" value="UniProtKB-UniRule"/>
</dbReference>
<organism evidence="13 14">
    <name type="scientific">Anaerobacterium chartisolvens</name>
    <dbReference type="NCBI Taxonomy" id="1297424"/>
    <lineage>
        <taxon>Bacteria</taxon>
        <taxon>Bacillati</taxon>
        <taxon>Bacillota</taxon>
        <taxon>Clostridia</taxon>
        <taxon>Eubacteriales</taxon>
        <taxon>Oscillospiraceae</taxon>
        <taxon>Anaerobacterium</taxon>
    </lineage>
</organism>
<feature type="domain" description="EngA-type G" evidence="12">
    <location>
        <begin position="4"/>
        <end position="169"/>
    </location>
</feature>
<dbReference type="FunFam" id="3.40.50.300:FF:000040">
    <property type="entry name" value="GTPase Der"/>
    <property type="match status" value="1"/>
</dbReference>
<feature type="binding site" evidence="9">
    <location>
        <begin position="184"/>
        <end position="191"/>
    </location>
    <ligand>
        <name>GTP</name>
        <dbReference type="ChEBI" id="CHEBI:37565"/>
        <label>2</label>
    </ligand>
</feature>
<name>A0A369BHY9_9FIRM</name>
<dbReference type="NCBIfam" id="TIGR03594">
    <property type="entry name" value="GTPase_EngA"/>
    <property type="match status" value="1"/>
</dbReference>
<dbReference type="RefSeq" id="WP_114296186.1">
    <property type="nucleotide sequence ID" value="NZ_QPJT01000002.1"/>
</dbReference>
<dbReference type="InterPro" id="IPR032859">
    <property type="entry name" value="KH_dom-like"/>
</dbReference>
<dbReference type="InterPro" id="IPR015946">
    <property type="entry name" value="KH_dom-like_a/b"/>
</dbReference>
<dbReference type="InterPro" id="IPR016484">
    <property type="entry name" value="GTPase_Der"/>
</dbReference>
<keyword evidence="14" id="KW-1185">Reference proteome</keyword>
<comment type="function">
    <text evidence="8 9 11">GTPase that plays an essential role in the late steps of ribosome biogenesis.</text>
</comment>
<dbReference type="CDD" id="cd01895">
    <property type="entry name" value="EngA2"/>
    <property type="match status" value="1"/>
</dbReference>
<dbReference type="Pfam" id="PF14714">
    <property type="entry name" value="KH_dom-like"/>
    <property type="match status" value="1"/>
</dbReference>
<keyword evidence="6 9" id="KW-0342">GTP-binding</keyword>
<reference evidence="13 14" key="1">
    <citation type="submission" date="2018-07" db="EMBL/GenBank/DDBJ databases">
        <title>Genomic Encyclopedia of Type Strains, Phase IV (KMG-IV): sequencing the most valuable type-strain genomes for metagenomic binning, comparative biology and taxonomic classification.</title>
        <authorList>
            <person name="Goeker M."/>
        </authorList>
    </citation>
    <scope>NUCLEOTIDE SEQUENCE [LARGE SCALE GENOMIC DNA]</scope>
    <source>
        <strain evidence="13 14">DSM 27016</strain>
    </source>
</reference>
<evidence type="ECO:0000256" key="2">
    <source>
        <dbReference type="ARBA" id="ARBA00020953"/>
    </source>
</evidence>
<comment type="caution">
    <text evidence="13">The sequence shown here is derived from an EMBL/GenBank/DDBJ whole genome shotgun (WGS) entry which is preliminary data.</text>
</comment>
<dbReference type="AlphaFoldDB" id="A0A369BHY9"/>
<dbReference type="InterPro" id="IPR031166">
    <property type="entry name" value="G_ENGA"/>
</dbReference>
<comment type="subunit">
    <text evidence="9">Associates with the 50S ribosomal subunit.</text>
</comment>
<dbReference type="Proteomes" id="UP000253034">
    <property type="component" value="Unassembled WGS sequence"/>
</dbReference>
<dbReference type="InterPro" id="IPR003593">
    <property type="entry name" value="AAA+_ATPase"/>
</dbReference>
<evidence type="ECO:0000256" key="1">
    <source>
        <dbReference type="ARBA" id="ARBA00008279"/>
    </source>
</evidence>
<dbReference type="SMART" id="SM00382">
    <property type="entry name" value="AAA"/>
    <property type="match status" value="2"/>
</dbReference>
<keyword evidence="5 9" id="KW-0547">Nucleotide-binding</keyword>
<sequence length="440" mass="49277">MAKPIVAIVGRPNVGKSTFFNYVAGKRISIVEDTPGVTRDRIYTEVEWRGRKFTLIDTGGIEPYSENKIMQQMKRQAEMAVEMAEVIVFMVDMKDGLTASDKEVAVMLRKSGKPVILTVNKVDRVGELPAEAYEFYNLGLGDIMPISSVHGLGMGDLLDEIFKYFSEDVEDEYDAEVIKVAVVGKPNAGKSSLINKILGEERVIVSEVAGTTRDAIDTYAEVDGDKFVFIDTAGIRRKSKVEENIERYSVMRAWGAVDRADVCLILIDAVDGVTEQDTKIAGYAHEAGKASIIVVNKWDIVEKETGTLEEYRKRVHEKLGFMTYAPVIFISAKTGQRVNKIYELIKYVANQAALRISTGMLNDLVGEAVAMVQPPSDKGKRLKILYATQVAVKPPTFVIFINNSELFHYSYERYLENQLRKNFGFEGTPIKLIHREKEKS</sequence>
<dbReference type="PRINTS" id="PR00326">
    <property type="entry name" value="GTP1OBG"/>
</dbReference>
<dbReference type="EMBL" id="QPJT01000002">
    <property type="protein sequence ID" value="RCX20067.1"/>
    <property type="molecule type" value="Genomic_DNA"/>
</dbReference>
<evidence type="ECO:0000256" key="6">
    <source>
        <dbReference type="ARBA" id="ARBA00023134"/>
    </source>
</evidence>
<dbReference type="PIRSF" id="PIRSF006485">
    <property type="entry name" value="GTP-binding_EngA"/>
    <property type="match status" value="1"/>
</dbReference>
<dbReference type="FunFam" id="3.40.50.300:FF:000057">
    <property type="entry name" value="GTPase Der"/>
    <property type="match status" value="1"/>
</dbReference>
<dbReference type="NCBIfam" id="TIGR00231">
    <property type="entry name" value="small_GTP"/>
    <property type="match status" value="2"/>
</dbReference>
<dbReference type="SUPFAM" id="SSF52540">
    <property type="entry name" value="P-loop containing nucleoside triphosphate hydrolases"/>
    <property type="match status" value="2"/>
</dbReference>
<evidence type="ECO:0000313" key="13">
    <source>
        <dbReference type="EMBL" id="RCX20067.1"/>
    </source>
</evidence>
<gene>
    <name evidence="9" type="primary">der</name>
    <name evidence="13" type="ORF">DFR58_102136</name>
</gene>
<dbReference type="Gene3D" id="3.30.300.20">
    <property type="match status" value="1"/>
</dbReference>
<evidence type="ECO:0000256" key="4">
    <source>
        <dbReference type="ARBA" id="ARBA00022737"/>
    </source>
</evidence>
<evidence type="ECO:0000256" key="5">
    <source>
        <dbReference type="ARBA" id="ARBA00022741"/>
    </source>
</evidence>
<dbReference type="InterPro" id="IPR006073">
    <property type="entry name" value="GTP-bd"/>
</dbReference>
<evidence type="ECO:0000259" key="12">
    <source>
        <dbReference type="PROSITE" id="PS51712"/>
    </source>
</evidence>
<keyword evidence="4 11" id="KW-0677">Repeat</keyword>
<dbReference type="GO" id="GO:0042254">
    <property type="term" value="P:ribosome biogenesis"/>
    <property type="evidence" value="ECO:0007669"/>
    <property type="project" value="UniProtKB-KW"/>
</dbReference>
<dbReference type="HAMAP" id="MF_00195">
    <property type="entry name" value="GTPase_Der"/>
    <property type="match status" value="1"/>
</dbReference>
<feature type="binding site" evidence="9">
    <location>
        <begin position="57"/>
        <end position="61"/>
    </location>
    <ligand>
        <name>GTP</name>
        <dbReference type="ChEBI" id="CHEBI:37565"/>
        <label>1</label>
    </ligand>
</feature>
<dbReference type="PANTHER" id="PTHR43834">
    <property type="entry name" value="GTPASE DER"/>
    <property type="match status" value="1"/>
</dbReference>
<proteinExistence type="inferred from homology"/>
<feature type="domain" description="EngA-type G" evidence="12">
    <location>
        <begin position="178"/>
        <end position="353"/>
    </location>
</feature>
<feature type="binding site" evidence="9">
    <location>
        <begin position="231"/>
        <end position="235"/>
    </location>
    <ligand>
        <name>GTP</name>
        <dbReference type="ChEBI" id="CHEBI:37565"/>
        <label>2</label>
    </ligand>
</feature>
<evidence type="ECO:0000256" key="11">
    <source>
        <dbReference type="RuleBase" id="RU004481"/>
    </source>
</evidence>
<feature type="binding site" evidence="9">
    <location>
        <begin position="120"/>
        <end position="123"/>
    </location>
    <ligand>
        <name>GTP</name>
        <dbReference type="ChEBI" id="CHEBI:37565"/>
        <label>1</label>
    </ligand>
</feature>
<feature type="binding site" evidence="9">
    <location>
        <begin position="10"/>
        <end position="17"/>
    </location>
    <ligand>
        <name>GTP</name>
        <dbReference type="ChEBI" id="CHEBI:37565"/>
        <label>1</label>
    </ligand>
</feature>
<dbReference type="PROSITE" id="PS51712">
    <property type="entry name" value="G_ENGA"/>
    <property type="match status" value="2"/>
</dbReference>
<keyword evidence="3 9" id="KW-0690">Ribosome biogenesis</keyword>
<dbReference type="OrthoDB" id="9805918at2"/>
<dbReference type="InterPro" id="IPR027417">
    <property type="entry name" value="P-loop_NTPase"/>
</dbReference>
<evidence type="ECO:0000256" key="8">
    <source>
        <dbReference type="ARBA" id="ARBA00053470"/>
    </source>
</evidence>
<protein>
    <recommendedName>
        <fullName evidence="2 9">GTPase Der</fullName>
    </recommendedName>
    <alternativeName>
        <fullName evidence="7 9">GTP-binding protein EngA</fullName>
    </alternativeName>
</protein>
<comment type="similarity">
    <text evidence="1 9 10 11">Belongs to the TRAFAC class TrmE-Era-EngA-EngB-Septin-like GTPase superfamily. EngA (Der) GTPase family.</text>
</comment>
<dbReference type="InterPro" id="IPR005225">
    <property type="entry name" value="Small_GTP-bd"/>
</dbReference>
<evidence type="ECO:0000313" key="14">
    <source>
        <dbReference type="Proteomes" id="UP000253034"/>
    </source>
</evidence>
<dbReference type="PANTHER" id="PTHR43834:SF6">
    <property type="entry name" value="GTPASE DER"/>
    <property type="match status" value="1"/>
</dbReference>
<evidence type="ECO:0000256" key="3">
    <source>
        <dbReference type="ARBA" id="ARBA00022517"/>
    </source>
</evidence>
<feature type="binding site" evidence="9">
    <location>
        <begin position="296"/>
        <end position="299"/>
    </location>
    <ligand>
        <name>GTP</name>
        <dbReference type="ChEBI" id="CHEBI:37565"/>
        <label>2</label>
    </ligand>
</feature>
<evidence type="ECO:0000256" key="9">
    <source>
        <dbReference type="HAMAP-Rule" id="MF_00195"/>
    </source>
</evidence>
<dbReference type="GO" id="GO:0043022">
    <property type="term" value="F:ribosome binding"/>
    <property type="evidence" value="ECO:0007669"/>
    <property type="project" value="TreeGrafter"/>
</dbReference>
<dbReference type="Pfam" id="PF01926">
    <property type="entry name" value="MMR_HSR1"/>
    <property type="match status" value="2"/>
</dbReference>
<dbReference type="Gene3D" id="3.40.50.300">
    <property type="entry name" value="P-loop containing nucleotide triphosphate hydrolases"/>
    <property type="match status" value="2"/>
</dbReference>